<evidence type="ECO:0000256" key="1">
    <source>
        <dbReference type="SAM" id="Phobius"/>
    </source>
</evidence>
<dbReference type="AlphaFoldDB" id="A0A2H5CQ64"/>
<keyword evidence="2" id="KW-0614">Plasmid</keyword>
<geneLocation type="plasmid" evidence="2">
    <name>pCS17-B</name>
</geneLocation>
<evidence type="ECO:0000313" key="2">
    <source>
        <dbReference type="EMBL" id="AUH26704.1"/>
    </source>
</evidence>
<accession>A0A2H5CQ64</accession>
<feature type="transmembrane region" description="Helical" evidence="1">
    <location>
        <begin position="20"/>
        <end position="41"/>
    </location>
</feature>
<reference evidence="2" key="1">
    <citation type="submission" date="2017-09" db="EMBL/GenBank/DDBJ databases">
        <title>Isolation and sequence analysis of three native plasmids from Streptococcus thermophilus CS17.</title>
        <authorList>
            <person name="Hu T."/>
            <person name="Cui Y."/>
        </authorList>
    </citation>
    <scope>NUCLEOTIDE SEQUENCE</scope>
    <source>
        <strain evidence="2">CS17</strain>
        <plasmid evidence="2">pCS17-B</plasmid>
    </source>
</reference>
<keyword evidence="1" id="KW-1133">Transmembrane helix</keyword>
<protein>
    <submittedName>
        <fullName evidence="2">Uncharacterized protein</fullName>
    </submittedName>
</protein>
<proteinExistence type="predicted"/>
<name>A0A2H5CQ64_STRTR</name>
<dbReference type="EMBL" id="MF807213">
    <property type="protein sequence ID" value="AUH26704.1"/>
    <property type="molecule type" value="Genomic_DNA"/>
</dbReference>
<keyword evidence="1" id="KW-0812">Transmembrane</keyword>
<organism evidence="2">
    <name type="scientific">Streptococcus thermophilus</name>
    <dbReference type="NCBI Taxonomy" id="1308"/>
    <lineage>
        <taxon>Bacteria</taxon>
        <taxon>Bacillati</taxon>
        <taxon>Bacillota</taxon>
        <taxon>Bacilli</taxon>
        <taxon>Lactobacillales</taxon>
        <taxon>Streptococcaceae</taxon>
        <taxon>Streptococcus</taxon>
    </lineage>
</organism>
<sequence>MQAEQHGTMLRYFERLLPKILVGVVQIFGVPPIPLLLFFAFTVEIRLISSCVSEEHKGNWGAHKVPRLAVQGFPVGYTFVLR</sequence>
<keyword evidence="1" id="KW-0472">Membrane</keyword>